<comment type="similarity">
    <text evidence="1 4">Belongs to the 5-formyltetrahydrofolate cyclo-ligase family.</text>
</comment>
<dbReference type="Gene3D" id="3.40.50.10420">
    <property type="entry name" value="NagB/RpiA/CoA transferase-like"/>
    <property type="match status" value="1"/>
</dbReference>
<dbReference type="Pfam" id="PF01812">
    <property type="entry name" value="5-FTHF_cyc-lig"/>
    <property type="match status" value="1"/>
</dbReference>
<accession>A0ABW7RAI5</accession>
<keyword evidence="4" id="KW-0460">Magnesium</keyword>
<dbReference type="PANTHER" id="PTHR23407">
    <property type="entry name" value="ATPASE INHIBITOR/5-FORMYLTETRAHYDROFOLATE CYCLO-LIGASE"/>
    <property type="match status" value="1"/>
</dbReference>
<dbReference type="NCBIfam" id="TIGR02727">
    <property type="entry name" value="MTHFS_bact"/>
    <property type="match status" value="1"/>
</dbReference>
<evidence type="ECO:0000256" key="3">
    <source>
        <dbReference type="ARBA" id="ARBA00022840"/>
    </source>
</evidence>
<gene>
    <name evidence="5" type="ORF">ACH4GP_07405</name>
</gene>
<dbReference type="EMBL" id="JBIRGH010000003">
    <property type="protein sequence ID" value="MFH8584208.1"/>
    <property type="molecule type" value="Genomic_DNA"/>
</dbReference>
<comment type="cofactor">
    <cofactor evidence="4">
        <name>Mg(2+)</name>
        <dbReference type="ChEBI" id="CHEBI:18420"/>
    </cofactor>
</comment>
<name>A0ABW7RAI5_9ACTN</name>
<proteinExistence type="inferred from homology"/>
<keyword evidence="2 4" id="KW-0547">Nucleotide-binding</keyword>
<dbReference type="SUPFAM" id="SSF100950">
    <property type="entry name" value="NagB/RpiA/CoA transferase-like"/>
    <property type="match status" value="1"/>
</dbReference>
<evidence type="ECO:0000313" key="6">
    <source>
        <dbReference type="Proteomes" id="UP001610990"/>
    </source>
</evidence>
<dbReference type="RefSeq" id="WP_367431866.1">
    <property type="nucleotide sequence ID" value="NZ_CP108413.1"/>
</dbReference>
<evidence type="ECO:0000256" key="1">
    <source>
        <dbReference type="ARBA" id="ARBA00010638"/>
    </source>
</evidence>
<keyword evidence="5" id="KW-0436">Ligase</keyword>
<protein>
    <recommendedName>
        <fullName evidence="4">5-formyltetrahydrofolate cyclo-ligase</fullName>
        <ecNumber evidence="4">6.3.3.2</ecNumber>
    </recommendedName>
</protein>
<evidence type="ECO:0000256" key="2">
    <source>
        <dbReference type="ARBA" id="ARBA00022741"/>
    </source>
</evidence>
<evidence type="ECO:0000256" key="4">
    <source>
        <dbReference type="RuleBase" id="RU361279"/>
    </source>
</evidence>
<comment type="catalytic activity">
    <reaction evidence="4">
        <text>(6S)-5-formyl-5,6,7,8-tetrahydrofolate + ATP = (6R)-5,10-methenyltetrahydrofolate + ADP + phosphate</text>
        <dbReference type="Rhea" id="RHEA:10488"/>
        <dbReference type="ChEBI" id="CHEBI:30616"/>
        <dbReference type="ChEBI" id="CHEBI:43474"/>
        <dbReference type="ChEBI" id="CHEBI:57455"/>
        <dbReference type="ChEBI" id="CHEBI:57457"/>
        <dbReference type="ChEBI" id="CHEBI:456216"/>
        <dbReference type="EC" id="6.3.3.2"/>
    </reaction>
</comment>
<dbReference type="InterPro" id="IPR002698">
    <property type="entry name" value="FTHF_cligase"/>
</dbReference>
<dbReference type="InterPro" id="IPR037171">
    <property type="entry name" value="NagB/RpiA_transferase-like"/>
</dbReference>
<comment type="caution">
    <text evidence="5">The sequence shown here is derived from an EMBL/GenBank/DDBJ whole genome shotgun (WGS) entry which is preliminary data.</text>
</comment>
<keyword evidence="3 4" id="KW-0067">ATP-binding</keyword>
<keyword evidence="4" id="KW-0479">Metal-binding</keyword>
<sequence>MSTDHEEKRRLRRGLLEVRRALPADAVAASGAALARRARELDELRTPGGAGTDAGRAASGVPPAPRTVAAYVSVGHEPPTRDLLDALRAAGVRVLLPVLLPDNDLDWAGYEGAGHLVPAGRGLLEPDGPRLGPEAVTGADVVLLPGLAVDGRGRRLGRGGGSYDRVLARLARAGADPALVVLLYDTEVLAHVPAEPHDRPVHAAVTPSGVHRFARAGGPGGR</sequence>
<reference evidence="5 6" key="1">
    <citation type="submission" date="2024-10" db="EMBL/GenBank/DDBJ databases">
        <title>The Natural Products Discovery Center: Release of the First 8490 Sequenced Strains for Exploring Actinobacteria Biosynthetic Diversity.</title>
        <authorList>
            <person name="Kalkreuter E."/>
            <person name="Kautsar S.A."/>
            <person name="Yang D."/>
            <person name="Bader C.D."/>
            <person name="Teijaro C.N."/>
            <person name="Fluegel L."/>
            <person name="Davis C.M."/>
            <person name="Simpson J.R."/>
            <person name="Lauterbach L."/>
            <person name="Steele A.D."/>
            <person name="Gui C."/>
            <person name="Meng S."/>
            <person name="Li G."/>
            <person name="Viehrig K."/>
            <person name="Ye F."/>
            <person name="Su P."/>
            <person name="Kiefer A.F."/>
            <person name="Nichols A."/>
            <person name="Cepeda A.J."/>
            <person name="Yan W."/>
            <person name="Fan B."/>
            <person name="Jiang Y."/>
            <person name="Adhikari A."/>
            <person name="Zheng C.-J."/>
            <person name="Schuster L."/>
            <person name="Cowan T.M."/>
            <person name="Smanski M.J."/>
            <person name="Chevrette M.G."/>
            <person name="De Carvalho L.P.S."/>
            <person name="Shen B."/>
        </authorList>
    </citation>
    <scope>NUCLEOTIDE SEQUENCE [LARGE SCALE GENOMIC DNA]</scope>
    <source>
        <strain evidence="5 6">NPDC018013</strain>
    </source>
</reference>
<evidence type="ECO:0000313" key="5">
    <source>
        <dbReference type="EMBL" id="MFH8584208.1"/>
    </source>
</evidence>
<dbReference type="GO" id="GO:0030272">
    <property type="term" value="F:5-formyltetrahydrofolate cyclo-ligase activity"/>
    <property type="evidence" value="ECO:0007669"/>
    <property type="project" value="UniProtKB-EC"/>
</dbReference>
<organism evidence="5 6">
    <name type="scientific">Streptomyces celluloflavus</name>
    <dbReference type="NCBI Taxonomy" id="58344"/>
    <lineage>
        <taxon>Bacteria</taxon>
        <taxon>Bacillati</taxon>
        <taxon>Actinomycetota</taxon>
        <taxon>Actinomycetes</taxon>
        <taxon>Kitasatosporales</taxon>
        <taxon>Streptomycetaceae</taxon>
        <taxon>Streptomyces</taxon>
    </lineage>
</organism>
<dbReference type="PANTHER" id="PTHR23407:SF1">
    <property type="entry name" value="5-FORMYLTETRAHYDROFOLATE CYCLO-LIGASE"/>
    <property type="match status" value="1"/>
</dbReference>
<dbReference type="EC" id="6.3.3.2" evidence="4"/>
<dbReference type="Proteomes" id="UP001610990">
    <property type="component" value="Unassembled WGS sequence"/>
</dbReference>
<dbReference type="InterPro" id="IPR024185">
    <property type="entry name" value="FTHF_cligase-like_sf"/>
</dbReference>
<keyword evidence="6" id="KW-1185">Reference proteome</keyword>